<feature type="region of interest" description="Disordered" evidence="1">
    <location>
        <begin position="174"/>
        <end position="196"/>
    </location>
</feature>
<organism evidence="2 3">
    <name type="scientific">Galendromus occidentalis</name>
    <name type="common">western predatory mite</name>
    <dbReference type="NCBI Taxonomy" id="34638"/>
    <lineage>
        <taxon>Eukaryota</taxon>
        <taxon>Metazoa</taxon>
        <taxon>Ecdysozoa</taxon>
        <taxon>Arthropoda</taxon>
        <taxon>Chelicerata</taxon>
        <taxon>Arachnida</taxon>
        <taxon>Acari</taxon>
        <taxon>Parasitiformes</taxon>
        <taxon>Mesostigmata</taxon>
        <taxon>Gamasina</taxon>
        <taxon>Phytoseioidea</taxon>
        <taxon>Phytoseiidae</taxon>
        <taxon>Typhlodrominae</taxon>
        <taxon>Galendromus</taxon>
    </lineage>
</organism>
<accession>A0AAJ6QXX7</accession>
<proteinExistence type="predicted"/>
<dbReference type="InterPro" id="IPR019186">
    <property type="entry name" value="Nucleolar_protein_12"/>
</dbReference>
<dbReference type="Proteomes" id="UP000694867">
    <property type="component" value="Unplaced"/>
</dbReference>
<dbReference type="AlphaFoldDB" id="A0AAJ6QXX7"/>
<evidence type="ECO:0000313" key="2">
    <source>
        <dbReference type="Proteomes" id="UP000694867"/>
    </source>
</evidence>
<gene>
    <name evidence="3" type="primary">LOC100908889</name>
</gene>
<protein>
    <submittedName>
        <fullName evidence="3">Nucleolar protein 12</fullName>
    </submittedName>
</protein>
<name>A0AAJ6QXX7_9ACAR</name>
<evidence type="ECO:0000256" key="1">
    <source>
        <dbReference type="SAM" id="MobiDB-lite"/>
    </source>
</evidence>
<keyword evidence="2" id="KW-1185">Reference proteome</keyword>
<feature type="compositionally biased region" description="Basic and acidic residues" evidence="1">
    <location>
        <begin position="178"/>
        <end position="189"/>
    </location>
</feature>
<dbReference type="CTD" id="326214"/>
<dbReference type="RefSeq" id="XP_003747433.1">
    <property type="nucleotide sequence ID" value="XM_003747385.2"/>
</dbReference>
<dbReference type="KEGG" id="goe:100908889"/>
<sequence length="215" mass="24713">MGKSKQQRKKQKKVILVFDENERKEFLSGFSKRKKERQRKAKVKVLTKLEGQKKKLLEEKRHIMADIVREGGIKLQDPQDLETVAGQTSTVDCGGHIVTITEFDDAYGAVKEPENEFEIADDGIIDESDLMAGGSSGDKQKIRLKQITQELKDFGVQIQPIKAALNEKAKKLKKRRQKLEEKREQESIRNKKNKFGQKAVKGFKRKKVNKHLIKD</sequence>
<reference evidence="3" key="1">
    <citation type="submission" date="2025-08" db="UniProtKB">
        <authorList>
            <consortium name="RefSeq"/>
        </authorList>
    </citation>
    <scope>IDENTIFICATION</scope>
</reference>
<evidence type="ECO:0000313" key="3">
    <source>
        <dbReference type="RefSeq" id="XP_003747433.1"/>
    </source>
</evidence>
<dbReference type="GeneID" id="100908889"/>
<dbReference type="Pfam" id="PF09805">
    <property type="entry name" value="Nop25"/>
    <property type="match status" value="1"/>
</dbReference>